<dbReference type="SUPFAM" id="SSF55486">
    <property type="entry name" value="Metalloproteases ('zincins'), catalytic domain"/>
    <property type="match status" value="1"/>
</dbReference>
<feature type="signal peptide" evidence="8">
    <location>
        <begin position="1"/>
        <end position="28"/>
    </location>
</feature>
<accession>A0A2V0NQU2</accession>
<name>A0A2V0NQU2_9CHLO</name>
<keyword evidence="5" id="KW-0378">Hydrolase</keyword>
<keyword evidence="4" id="KW-0479">Metal-binding</keyword>
<dbReference type="GO" id="GO:0046872">
    <property type="term" value="F:metal ion binding"/>
    <property type="evidence" value="ECO:0007669"/>
    <property type="project" value="UniProtKB-KW"/>
</dbReference>
<evidence type="ECO:0000256" key="3">
    <source>
        <dbReference type="ARBA" id="ARBA00022670"/>
    </source>
</evidence>
<evidence type="ECO:0000256" key="8">
    <source>
        <dbReference type="SAM" id="SignalP"/>
    </source>
</evidence>
<evidence type="ECO:0000256" key="2">
    <source>
        <dbReference type="ARBA" id="ARBA00005860"/>
    </source>
</evidence>
<comment type="caution">
    <text evidence="9">The sequence shown here is derived from an EMBL/GenBank/DDBJ whole genome shotgun (WGS) entry which is preliminary data.</text>
</comment>
<evidence type="ECO:0000256" key="6">
    <source>
        <dbReference type="ARBA" id="ARBA00022833"/>
    </source>
</evidence>
<sequence length="422" mass="45197">MAPDRTPRLIGARPAMLLIAACCAAALAALPQAAADCQAASNFKISFLTGTAARACFNLEVAAECSSDDPCCLKSEAKIKKLLLAPDSGNPACVSRDNLKLLKVTLNAAQTKSRPAKSNGQRVVNTGIKDALSPKEAVVCVDASAVPGCGTIKELCGNTCSFRLTARGPSRGSGKRATCCLDAPVTPPPPPVPYTPGKFNLVTINVGTAKDLDIHFELPDVEPKAYGGSGFEWWPGYNMTVDDVAIFYELKSIDGKGGTLGQAGPRYKRKDYWETPITGKMTFDVDDLYSYSPDQWRSIILHEMGHASGFGAPFYWQEKHKCIPSCTPRTTVDSYYACTNAAREFAALPNCGPNLPIETEGKPGEACGHWERFMFEGELMEPSVLGSDAVKPISSVTIGALEDIYGPNSVDYTQADPWDCSS</sequence>
<dbReference type="STRING" id="307507.A0A2V0NQU2"/>
<keyword evidence="3" id="KW-0645">Protease</keyword>
<dbReference type="OrthoDB" id="48352at2759"/>
<proteinExistence type="inferred from homology"/>
<protein>
    <recommendedName>
        <fullName evidence="11">Leishmanolysin-like peptidase</fullName>
    </recommendedName>
</protein>
<dbReference type="InterPro" id="IPR001577">
    <property type="entry name" value="Peptidase_M8"/>
</dbReference>
<evidence type="ECO:0000256" key="7">
    <source>
        <dbReference type="ARBA" id="ARBA00023049"/>
    </source>
</evidence>
<comment type="cofactor">
    <cofactor evidence="1">
        <name>Zn(2+)</name>
        <dbReference type="ChEBI" id="CHEBI:29105"/>
    </cofactor>
</comment>
<keyword evidence="10" id="KW-1185">Reference proteome</keyword>
<comment type="similarity">
    <text evidence="2">Belongs to the peptidase M8 family.</text>
</comment>
<organism evidence="9 10">
    <name type="scientific">Raphidocelis subcapitata</name>
    <dbReference type="NCBI Taxonomy" id="307507"/>
    <lineage>
        <taxon>Eukaryota</taxon>
        <taxon>Viridiplantae</taxon>
        <taxon>Chlorophyta</taxon>
        <taxon>core chlorophytes</taxon>
        <taxon>Chlorophyceae</taxon>
        <taxon>CS clade</taxon>
        <taxon>Sphaeropleales</taxon>
        <taxon>Selenastraceae</taxon>
        <taxon>Raphidocelis</taxon>
    </lineage>
</organism>
<evidence type="ECO:0000256" key="5">
    <source>
        <dbReference type="ARBA" id="ARBA00022801"/>
    </source>
</evidence>
<keyword evidence="8" id="KW-0732">Signal</keyword>
<evidence type="ECO:0000313" key="10">
    <source>
        <dbReference type="Proteomes" id="UP000247498"/>
    </source>
</evidence>
<keyword evidence="7" id="KW-0482">Metalloprotease</keyword>
<dbReference type="AlphaFoldDB" id="A0A2V0NQU2"/>
<dbReference type="Gene3D" id="3.90.132.10">
    <property type="entry name" value="Leishmanolysin , domain 2"/>
    <property type="match status" value="1"/>
</dbReference>
<gene>
    <name evidence="9" type="ORF">Rsub_02746</name>
</gene>
<evidence type="ECO:0000256" key="1">
    <source>
        <dbReference type="ARBA" id="ARBA00001947"/>
    </source>
</evidence>
<dbReference type="Proteomes" id="UP000247498">
    <property type="component" value="Unassembled WGS sequence"/>
</dbReference>
<dbReference type="InParanoid" id="A0A2V0NQU2"/>
<evidence type="ECO:0000313" key="9">
    <source>
        <dbReference type="EMBL" id="GBF90038.1"/>
    </source>
</evidence>
<dbReference type="GO" id="GO:0006508">
    <property type="term" value="P:proteolysis"/>
    <property type="evidence" value="ECO:0007669"/>
    <property type="project" value="UniProtKB-KW"/>
</dbReference>
<dbReference type="GO" id="GO:0007155">
    <property type="term" value="P:cell adhesion"/>
    <property type="evidence" value="ECO:0007669"/>
    <property type="project" value="InterPro"/>
</dbReference>
<evidence type="ECO:0000256" key="4">
    <source>
        <dbReference type="ARBA" id="ARBA00022723"/>
    </source>
</evidence>
<dbReference type="GO" id="GO:0016020">
    <property type="term" value="C:membrane"/>
    <property type="evidence" value="ECO:0007669"/>
    <property type="project" value="InterPro"/>
</dbReference>
<reference evidence="9 10" key="1">
    <citation type="journal article" date="2018" name="Sci. Rep.">
        <title>Raphidocelis subcapitata (=Pseudokirchneriella subcapitata) provides an insight into genome evolution and environmental adaptations in the Sphaeropleales.</title>
        <authorList>
            <person name="Suzuki S."/>
            <person name="Yamaguchi H."/>
            <person name="Nakajima N."/>
            <person name="Kawachi M."/>
        </authorList>
    </citation>
    <scope>NUCLEOTIDE SEQUENCE [LARGE SCALE GENOMIC DNA]</scope>
    <source>
        <strain evidence="9 10">NIES-35</strain>
    </source>
</reference>
<evidence type="ECO:0008006" key="11">
    <source>
        <dbReference type="Google" id="ProtNLM"/>
    </source>
</evidence>
<dbReference type="EMBL" id="BDRX01000014">
    <property type="protein sequence ID" value="GBF90038.1"/>
    <property type="molecule type" value="Genomic_DNA"/>
</dbReference>
<dbReference type="Pfam" id="PF01457">
    <property type="entry name" value="Peptidase_M8"/>
    <property type="match status" value="1"/>
</dbReference>
<keyword evidence="6" id="KW-0862">Zinc</keyword>
<dbReference type="GO" id="GO:0004222">
    <property type="term" value="F:metalloendopeptidase activity"/>
    <property type="evidence" value="ECO:0007669"/>
    <property type="project" value="InterPro"/>
</dbReference>
<feature type="chain" id="PRO_5015940087" description="Leishmanolysin-like peptidase" evidence="8">
    <location>
        <begin position="29"/>
        <end position="422"/>
    </location>
</feature>